<name>A0A364N8A4_STELY</name>
<gene>
    <name evidence="8" type="ORF">DDE83_003257</name>
</gene>
<evidence type="ECO:0000313" key="9">
    <source>
        <dbReference type="Proteomes" id="UP000249619"/>
    </source>
</evidence>
<dbReference type="GO" id="GO:0046872">
    <property type="term" value="F:metal ion binding"/>
    <property type="evidence" value="ECO:0007669"/>
    <property type="project" value="UniProtKB-KW"/>
</dbReference>
<proteinExistence type="inferred from homology"/>
<keyword evidence="6" id="KW-0408">Iron</keyword>
<dbReference type="InterPro" id="IPR003819">
    <property type="entry name" value="TauD/TfdA-like"/>
</dbReference>
<dbReference type="InterPro" id="IPR051323">
    <property type="entry name" value="AtsK-like"/>
</dbReference>
<evidence type="ECO:0000256" key="5">
    <source>
        <dbReference type="ARBA" id="ARBA00023002"/>
    </source>
</evidence>
<comment type="cofactor">
    <cofactor evidence="1">
        <name>Fe(2+)</name>
        <dbReference type="ChEBI" id="CHEBI:29033"/>
    </cofactor>
</comment>
<sequence length="523" mass="58262">MAFIKQPLSPTGALDTFRSFEVTPTIGTEFPDASLKAWLEDPNSDELLRELAITDTLWASGYELFDRISRPIQKFLETLTATFAELRERDASDARFKVPRGAPANVGTNLRPTHPVVRTNPVTGWKSVYAVGLHVQQINGLTSDESDGLKRWFTKLIVENHDLQVRFRWNNANDVAIWDNRLPGGGQRNKVRKRAVSASCLARFGLWSAMVGPSYITQRRRGTMVFPGSSPDDPLKGIPKLDPLPDDIDIFALYQKIFSGPGLDASHMNLWTSGIVSVRTEDQPPLLMLGAHNLISHRIRYHGAERLEIDWVQLVLFDGIMPCVNEESVVYNALSGRTAKIPEPFFHPPGTSTLHKGSETHLRLVVDRPGIPSYEGKVIAGLIPGDHGRIAVIQVQPQWTDRKDGTRIYTQLTLMAVASIAEIRDESVKSAKARGLFWGFQRGSLIPLFGFEDGVRGDFETIGQLVKGSADEAGVPSLWSRYRTHFPDFFDDGGALRPDWDRLFSGELKGDGLNRRVIGVKES</sequence>
<comment type="similarity">
    <text evidence="2">Belongs to the TfdA dioxygenase family.</text>
</comment>
<dbReference type="GO" id="GO:0016706">
    <property type="term" value="F:2-oxoglutarate-dependent dioxygenase activity"/>
    <property type="evidence" value="ECO:0007669"/>
    <property type="project" value="TreeGrafter"/>
</dbReference>
<dbReference type="InterPro" id="IPR042098">
    <property type="entry name" value="TauD-like_sf"/>
</dbReference>
<dbReference type="EMBL" id="QGDH01000036">
    <property type="protein sequence ID" value="RAR13393.1"/>
    <property type="molecule type" value="Genomic_DNA"/>
</dbReference>
<keyword evidence="4 8" id="KW-0223">Dioxygenase</keyword>
<dbReference type="STRING" id="183478.A0A364N8A4"/>
<evidence type="ECO:0000256" key="3">
    <source>
        <dbReference type="ARBA" id="ARBA00022723"/>
    </source>
</evidence>
<dbReference type="Gene3D" id="3.60.130.10">
    <property type="entry name" value="Clavaminate synthase-like"/>
    <property type="match status" value="1"/>
</dbReference>
<dbReference type="AlphaFoldDB" id="A0A364N8A4"/>
<reference evidence="9" key="1">
    <citation type="submission" date="2018-05" db="EMBL/GenBank/DDBJ databases">
        <title>Draft genome sequence of Stemphylium lycopersici strain CIDEFI 213.</title>
        <authorList>
            <person name="Medina R."/>
            <person name="Franco M.E.E."/>
            <person name="Lucentini C.G."/>
            <person name="Saparrat M.C.N."/>
            <person name="Balatti P.A."/>
        </authorList>
    </citation>
    <scope>NUCLEOTIDE SEQUENCE [LARGE SCALE GENOMIC DNA]</scope>
    <source>
        <strain evidence="9">CIDEFI 213</strain>
    </source>
</reference>
<dbReference type="PANTHER" id="PTHR30468">
    <property type="entry name" value="ALPHA-KETOGLUTARATE-DEPENDENT SULFONATE DIOXYGENASE"/>
    <property type="match status" value="1"/>
</dbReference>
<keyword evidence="3" id="KW-0479">Metal-binding</keyword>
<dbReference type="SUPFAM" id="SSF51197">
    <property type="entry name" value="Clavaminate synthase-like"/>
    <property type="match status" value="1"/>
</dbReference>
<feature type="domain" description="TauD/TfdA-like" evidence="7">
    <location>
        <begin position="55"/>
        <end position="181"/>
    </location>
</feature>
<evidence type="ECO:0000259" key="7">
    <source>
        <dbReference type="Pfam" id="PF02668"/>
    </source>
</evidence>
<organism evidence="8 9">
    <name type="scientific">Stemphylium lycopersici</name>
    <name type="common">Tomato gray leaf spot disease fungus</name>
    <name type="synonym">Thyrospora lycopersici</name>
    <dbReference type="NCBI Taxonomy" id="183478"/>
    <lineage>
        <taxon>Eukaryota</taxon>
        <taxon>Fungi</taxon>
        <taxon>Dikarya</taxon>
        <taxon>Ascomycota</taxon>
        <taxon>Pezizomycotina</taxon>
        <taxon>Dothideomycetes</taxon>
        <taxon>Pleosporomycetidae</taxon>
        <taxon>Pleosporales</taxon>
        <taxon>Pleosporineae</taxon>
        <taxon>Pleosporaceae</taxon>
        <taxon>Stemphylium</taxon>
    </lineage>
</organism>
<protein>
    <submittedName>
        <fullName evidence="8">Alpha-ketoglutarate-dependent sulfonate dioxygenase</fullName>
    </submittedName>
</protein>
<keyword evidence="9" id="KW-1185">Reference proteome</keyword>
<accession>A0A364N8A4</accession>
<dbReference type="GO" id="GO:0005737">
    <property type="term" value="C:cytoplasm"/>
    <property type="evidence" value="ECO:0007669"/>
    <property type="project" value="TreeGrafter"/>
</dbReference>
<evidence type="ECO:0000256" key="1">
    <source>
        <dbReference type="ARBA" id="ARBA00001954"/>
    </source>
</evidence>
<dbReference type="Proteomes" id="UP000249619">
    <property type="component" value="Unassembled WGS sequence"/>
</dbReference>
<dbReference type="Pfam" id="PF02668">
    <property type="entry name" value="TauD"/>
    <property type="match status" value="1"/>
</dbReference>
<evidence type="ECO:0000313" key="8">
    <source>
        <dbReference type="EMBL" id="RAR13393.1"/>
    </source>
</evidence>
<evidence type="ECO:0000256" key="2">
    <source>
        <dbReference type="ARBA" id="ARBA00005896"/>
    </source>
</evidence>
<evidence type="ECO:0000256" key="6">
    <source>
        <dbReference type="ARBA" id="ARBA00023004"/>
    </source>
</evidence>
<evidence type="ECO:0000256" key="4">
    <source>
        <dbReference type="ARBA" id="ARBA00022964"/>
    </source>
</evidence>
<dbReference type="PANTHER" id="PTHR30468:SF10">
    <property type="entry name" value="TAUD_TFDA-LIKE DOMAIN-CONTAINING PROTEIN"/>
    <property type="match status" value="1"/>
</dbReference>
<comment type="caution">
    <text evidence="8">The sequence shown here is derived from an EMBL/GenBank/DDBJ whole genome shotgun (WGS) entry which is preliminary data.</text>
</comment>
<keyword evidence="5" id="KW-0560">Oxidoreductase</keyword>